<dbReference type="SUPFAM" id="SSF53335">
    <property type="entry name" value="S-adenosyl-L-methionine-dependent methyltransferases"/>
    <property type="match status" value="1"/>
</dbReference>
<dbReference type="EC" id="2.1.1.199" evidence="6"/>
<dbReference type="AlphaFoldDB" id="A0A2A4T9X7"/>
<keyword evidence="4 6" id="KW-0808">Transferase</keyword>
<keyword evidence="5 6" id="KW-0949">S-adenosyl-L-methionine</keyword>
<dbReference type="FunFam" id="1.10.150.170:FF:000003">
    <property type="entry name" value="Ribosomal RNA small subunit methyltransferase H"/>
    <property type="match status" value="1"/>
</dbReference>
<feature type="binding site" evidence="6">
    <location>
        <begin position="32"/>
        <end position="34"/>
    </location>
    <ligand>
        <name>S-adenosyl-L-methionine</name>
        <dbReference type="ChEBI" id="CHEBI:59789"/>
    </ligand>
</feature>
<reference evidence="8" key="1">
    <citation type="submission" date="2017-08" db="EMBL/GenBank/DDBJ databases">
        <title>A dynamic microbial community with high functional redundancy inhabits the cold, oxic subseafloor aquifer.</title>
        <authorList>
            <person name="Tully B.J."/>
            <person name="Wheat C.G."/>
            <person name="Glazer B.T."/>
            <person name="Huber J.A."/>
        </authorList>
    </citation>
    <scope>NUCLEOTIDE SEQUENCE [LARGE SCALE GENOMIC DNA]</scope>
</reference>
<dbReference type="PIRSF" id="PIRSF004486">
    <property type="entry name" value="MraW"/>
    <property type="match status" value="1"/>
</dbReference>
<keyword evidence="6" id="KW-0963">Cytoplasm</keyword>
<dbReference type="InterPro" id="IPR002903">
    <property type="entry name" value="RsmH"/>
</dbReference>
<dbReference type="SUPFAM" id="SSF81799">
    <property type="entry name" value="Putative methyltransferase TM0872, insert domain"/>
    <property type="match status" value="1"/>
</dbReference>
<comment type="caution">
    <text evidence="7">The sequence shown here is derived from an EMBL/GenBank/DDBJ whole genome shotgun (WGS) entry which is preliminary data.</text>
</comment>
<dbReference type="GO" id="GO:0071424">
    <property type="term" value="F:rRNA (cytosine-N4-)-methyltransferase activity"/>
    <property type="evidence" value="ECO:0007669"/>
    <property type="project" value="UniProtKB-UniRule"/>
</dbReference>
<comment type="subcellular location">
    <subcellularLocation>
        <location evidence="6">Cytoplasm</location>
    </subcellularLocation>
</comment>
<feature type="binding site" evidence="6">
    <location>
        <position position="51"/>
    </location>
    <ligand>
        <name>S-adenosyl-L-methionine</name>
        <dbReference type="ChEBI" id="CHEBI:59789"/>
    </ligand>
</feature>
<dbReference type="Gene3D" id="1.10.150.170">
    <property type="entry name" value="Putative methyltransferase TM0872, insert domain"/>
    <property type="match status" value="1"/>
</dbReference>
<dbReference type="InterPro" id="IPR023397">
    <property type="entry name" value="SAM-dep_MeTrfase_MraW_recog"/>
</dbReference>
<evidence type="ECO:0000313" key="7">
    <source>
        <dbReference type="EMBL" id="PCI29925.1"/>
    </source>
</evidence>
<dbReference type="Pfam" id="PF01795">
    <property type="entry name" value="Methyltransf_5"/>
    <property type="match status" value="1"/>
</dbReference>
<organism evidence="7 8">
    <name type="scientific">SAR324 cluster bacterium</name>
    <dbReference type="NCBI Taxonomy" id="2024889"/>
    <lineage>
        <taxon>Bacteria</taxon>
        <taxon>Deltaproteobacteria</taxon>
        <taxon>SAR324 cluster</taxon>
    </lineage>
</organism>
<sequence length="308" mass="35189">MNFEHISVLLDEVLEYCPENAESMIDCTLGGAGHSKALLQQVPGLYLHGVDRDEQALAAADKTLADFSGRYTLHHYSFAEGVRRLREQGVKVDYILADLGVSSHQIDQEDRGFSFRSDAPLDMRMNQQDDFSAADLVNETDEWELTRIIRVYGEETFAKRIARQIVKQRQEKPIETTWQLADCIRAAIPKKFQFGRLHPATKTFQALRIAVNHELEELDQLLENAIELLNFGGRLAIISFHSLEDRPVKKQFKKWADPCECSKNIPHCICGLKPKVKLLHSKIIKATPEEIERNPRSRSAKLRVIEKI</sequence>
<feature type="binding site" evidence="6">
    <location>
        <position position="105"/>
    </location>
    <ligand>
        <name>S-adenosyl-L-methionine</name>
        <dbReference type="ChEBI" id="CHEBI:59789"/>
    </ligand>
</feature>
<feature type="binding site" evidence="6">
    <location>
        <position position="98"/>
    </location>
    <ligand>
        <name>S-adenosyl-L-methionine</name>
        <dbReference type="ChEBI" id="CHEBI:59789"/>
    </ligand>
</feature>
<comment type="function">
    <text evidence="6">Specifically methylates the N4 position of cytidine in position 1402 (C1402) of 16S rRNA.</text>
</comment>
<dbReference type="GO" id="GO:0005737">
    <property type="term" value="C:cytoplasm"/>
    <property type="evidence" value="ECO:0007669"/>
    <property type="project" value="UniProtKB-SubCell"/>
</dbReference>
<dbReference type="PANTHER" id="PTHR11265:SF0">
    <property type="entry name" value="12S RRNA N4-METHYLCYTIDINE METHYLTRANSFERASE"/>
    <property type="match status" value="1"/>
</dbReference>
<dbReference type="Proteomes" id="UP000218113">
    <property type="component" value="Unassembled WGS sequence"/>
</dbReference>
<comment type="similarity">
    <text evidence="1 6">Belongs to the methyltransferase superfamily. RsmH family.</text>
</comment>
<feature type="binding site" evidence="6">
    <location>
        <position position="78"/>
    </location>
    <ligand>
        <name>S-adenosyl-L-methionine</name>
        <dbReference type="ChEBI" id="CHEBI:59789"/>
    </ligand>
</feature>
<dbReference type="Gene3D" id="3.40.50.150">
    <property type="entry name" value="Vaccinia Virus protein VP39"/>
    <property type="match status" value="1"/>
</dbReference>
<evidence type="ECO:0000313" key="8">
    <source>
        <dbReference type="Proteomes" id="UP000218113"/>
    </source>
</evidence>
<dbReference type="InterPro" id="IPR029063">
    <property type="entry name" value="SAM-dependent_MTases_sf"/>
</dbReference>
<dbReference type="NCBIfam" id="TIGR00006">
    <property type="entry name" value="16S rRNA (cytosine(1402)-N(4))-methyltransferase RsmH"/>
    <property type="match status" value="1"/>
</dbReference>
<dbReference type="GO" id="GO:0070475">
    <property type="term" value="P:rRNA base methylation"/>
    <property type="evidence" value="ECO:0007669"/>
    <property type="project" value="UniProtKB-UniRule"/>
</dbReference>
<evidence type="ECO:0000256" key="1">
    <source>
        <dbReference type="ARBA" id="ARBA00010396"/>
    </source>
</evidence>
<accession>A0A2A4T9X7</accession>
<dbReference type="HAMAP" id="MF_01007">
    <property type="entry name" value="16SrRNA_methyltr_H"/>
    <property type="match status" value="1"/>
</dbReference>
<proteinExistence type="inferred from homology"/>
<evidence type="ECO:0000256" key="3">
    <source>
        <dbReference type="ARBA" id="ARBA00022603"/>
    </source>
</evidence>
<protein>
    <recommendedName>
        <fullName evidence="6">Ribosomal RNA small subunit methyltransferase H</fullName>
        <ecNumber evidence="6">2.1.1.199</ecNumber>
    </recommendedName>
    <alternativeName>
        <fullName evidence="6">16S rRNA m(4)C1402 methyltransferase</fullName>
    </alternativeName>
    <alternativeName>
        <fullName evidence="6">rRNA (cytosine-N(4)-)-methyltransferase RsmH</fullName>
    </alternativeName>
</protein>
<keyword evidence="3 6" id="KW-0489">Methyltransferase</keyword>
<evidence type="ECO:0000256" key="2">
    <source>
        <dbReference type="ARBA" id="ARBA00022552"/>
    </source>
</evidence>
<gene>
    <name evidence="6" type="primary">rsmH</name>
    <name evidence="7" type="ORF">COB67_03140</name>
</gene>
<dbReference type="EMBL" id="NVSR01000009">
    <property type="protein sequence ID" value="PCI29925.1"/>
    <property type="molecule type" value="Genomic_DNA"/>
</dbReference>
<keyword evidence="2 6" id="KW-0698">rRNA processing</keyword>
<evidence type="ECO:0000256" key="6">
    <source>
        <dbReference type="HAMAP-Rule" id="MF_01007"/>
    </source>
</evidence>
<evidence type="ECO:0000256" key="5">
    <source>
        <dbReference type="ARBA" id="ARBA00022691"/>
    </source>
</evidence>
<name>A0A2A4T9X7_9DELT</name>
<comment type="catalytic activity">
    <reaction evidence="6">
        <text>cytidine(1402) in 16S rRNA + S-adenosyl-L-methionine = N(4)-methylcytidine(1402) in 16S rRNA + S-adenosyl-L-homocysteine + H(+)</text>
        <dbReference type="Rhea" id="RHEA:42928"/>
        <dbReference type="Rhea" id="RHEA-COMP:10286"/>
        <dbReference type="Rhea" id="RHEA-COMP:10287"/>
        <dbReference type="ChEBI" id="CHEBI:15378"/>
        <dbReference type="ChEBI" id="CHEBI:57856"/>
        <dbReference type="ChEBI" id="CHEBI:59789"/>
        <dbReference type="ChEBI" id="CHEBI:74506"/>
        <dbReference type="ChEBI" id="CHEBI:82748"/>
        <dbReference type="EC" id="2.1.1.199"/>
    </reaction>
</comment>
<dbReference type="PANTHER" id="PTHR11265">
    <property type="entry name" value="S-ADENOSYL-METHYLTRANSFERASE MRAW"/>
    <property type="match status" value="1"/>
</dbReference>
<evidence type="ECO:0000256" key="4">
    <source>
        <dbReference type="ARBA" id="ARBA00022679"/>
    </source>
</evidence>